<gene>
    <name evidence="1" type="ORF">P154DRAFT_451394</name>
</gene>
<evidence type="ECO:0000313" key="1">
    <source>
        <dbReference type="EMBL" id="KAF1993000.1"/>
    </source>
</evidence>
<dbReference type="EMBL" id="ML977741">
    <property type="protein sequence ID" value="KAF1993000.1"/>
    <property type="molecule type" value="Genomic_DNA"/>
</dbReference>
<dbReference type="OrthoDB" id="2906425at2759"/>
<protein>
    <submittedName>
        <fullName evidence="1">Uncharacterized protein</fullName>
    </submittedName>
</protein>
<proteinExistence type="predicted"/>
<keyword evidence="2" id="KW-1185">Reference proteome</keyword>
<evidence type="ECO:0000313" key="2">
    <source>
        <dbReference type="Proteomes" id="UP000799779"/>
    </source>
</evidence>
<dbReference type="Proteomes" id="UP000799779">
    <property type="component" value="Unassembled WGS sequence"/>
</dbReference>
<organism evidence="1 2">
    <name type="scientific">Amniculicola lignicola CBS 123094</name>
    <dbReference type="NCBI Taxonomy" id="1392246"/>
    <lineage>
        <taxon>Eukaryota</taxon>
        <taxon>Fungi</taxon>
        <taxon>Dikarya</taxon>
        <taxon>Ascomycota</taxon>
        <taxon>Pezizomycotina</taxon>
        <taxon>Dothideomycetes</taxon>
        <taxon>Pleosporomycetidae</taxon>
        <taxon>Pleosporales</taxon>
        <taxon>Amniculicolaceae</taxon>
        <taxon>Amniculicola</taxon>
    </lineage>
</organism>
<dbReference type="AlphaFoldDB" id="A0A6A5VUE7"/>
<reference evidence="1" key="1">
    <citation type="journal article" date="2020" name="Stud. Mycol.">
        <title>101 Dothideomycetes genomes: a test case for predicting lifestyles and emergence of pathogens.</title>
        <authorList>
            <person name="Haridas S."/>
            <person name="Albert R."/>
            <person name="Binder M."/>
            <person name="Bloem J."/>
            <person name="Labutti K."/>
            <person name="Salamov A."/>
            <person name="Andreopoulos B."/>
            <person name="Baker S."/>
            <person name="Barry K."/>
            <person name="Bills G."/>
            <person name="Bluhm B."/>
            <person name="Cannon C."/>
            <person name="Castanera R."/>
            <person name="Culley D."/>
            <person name="Daum C."/>
            <person name="Ezra D."/>
            <person name="Gonzalez J."/>
            <person name="Henrissat B."/>
            <person name="Kuo A."/>
            <person name="Liang C."/>
            <person name="Lipzen A."/>
            <person name="Lutzoni F."/>
            <person name="Magnuson J."/>
            <person name="Mondo S."/>
            <person name="Nolan M."/>
            <person name="Ohm R."/>
            <person name="Pangilinan J."/>
            <person name="Park H.-J."/>
            <person name="Ramirez L."/>
            <person name="Alfaro M."/>
            <person name="Sun H."/>
            <person name="Tritt A."/>
            <person name="Yoshinaga Y."/>
            <person name="Zwiers L.-H."/>
            <person name="Turgeon B."/>
            <person name="Goodwin S."/>
            <person name="Spatafora J."/>
            <person name="Crous P."/>
            <person name="Grigoriev I."/>
        </authorList>
    </citation>
    <scope>NUCLEOTIDE SEQUENCE</scope>
    <source>
        <strain evidence="1">CBS 123094</strain>
    </source>
</reference>
<accession>A0A6A5VUE7</accession>
<name>A0A6A5VUE7_9PLEO</name>
<sequence>NLIMDPQTLKVKALIDFEYAGFYLLGIENWLETLCLDVYNKRSNSIAYLIKQFLAIEYEDCYAKWNDKKRLDEFIKLGKLPSLDQMRQDSTEN</sequence>
<feature type="non-terminal residue" evidence="1">
    <location>
        <position position="1"/>
    </location>
</feature>